<evidence type="ECO:0000313" key="1">
    <source>
        <dbReference type="EMBL" id="AFY91951.1"/>
    </source>
</evidence>
<proteinExistence type="predicted"/>
<dbReference type="AlphaFoldDB" id="K9UBZ3"/>
<dbReference type="eggNOG" id="ENOG5033DJJ">
    <property type="taxonomic scope" value="Bacteria"/>
</dbReference>
<dbReference type="STRING" id="1173020.Cha6605_0679"/>
<keyword evidence="2" id="KW-1185">Reference proteome</keyword>
<gene>
    <name evidence="1" type="ORF">Cha6605_0679</name>
</gene>
<accession>K9UBZ3</accession>
<dbReference type="RefSeq" id="WP_015158145.1">
    <property type="nucleotide sequence ID" value="NC_019697.1"/>
</dbReference>
<evidence type="ECO:0000313" key="2">
    <source>
        <dbReference type="Proteomes" id="UP000010366"/>
    </source>
</evidence>
<dbReference type="OrthoDB" id="573491at2"/>
<dbReference type="HOGENOM" id="CLU_168262_0_0_3"/>
<reference evidence="1 2" key="1">
    <citation type="submission" date="2012-05" db="EMBL/GenBank/DDBJ databases">
        <title>Finished chromosome of genome of Chamaesiphon sp. PCC 6605.</title>
        <authorList>
            <consortium name="US DOE Joint Genome Institute"/>
            <person name="Gugger M."/>
            <person name="Coursin T."/>
            <person name="Rippka R."/>
            <person name="Tandeau De Marsac N."/>
            <person name="Huntemann M."/>
            <person name="Wei C.-L."/>
            <person name="Han J."/>
            <person name="Detter J.C."/>
            <person name="Han C."/>
            <person name="Tapia R."/>
            <person name="Chen A."/>
            <person name="Kyrpides N."/>
            <person name="Mavromatis K."/>
            <person name="Markowitz V."/>
            <person name="Szeto E."/>
            <person name="Ivanova N."/>
            <person name="Pagani I."/>
            <person name="Pati A."/>
            <person name="Goodwin L."/>
            <person name="Nordberg H.P."/>
            <person name="Cantor M.N."/>
            <person name="Hua S.X."/>
            <person name="Woyke T."/>
            <person name="Kerfeld C.A."/>
        </authorList>
    </citation>
    <scope>NUCLEOTIDE SEQUENCE [LARGE SCALE GENOMIC DNA]</scope>
    <source>
        <strain evidence="2">ATCC 27169 / PCC 6605</strain>
    </source>
</reference>
<sequence length="113" mass="12950">MTLPPNFNVLVEQIDREIDNLDTELSEAIQLVRARITLFPNNVSSIQLFALLNNYALFSDNTRWRIQETIRYLTTNETLSSQDIEEAGEDLSEQLGRILEAKIVVSNIKKRLG</sequence>
<protein>
    <submittedName>
        <fullName evidence="1">Uncharacterized protein</fullName>
    </submittedName>
</protein>
<dbReference type="KEGG" id="cmp:Cha6605_0679"/>
<name>K9UBZ3_CHAP6</name>
<organism evidence="1 2">
    <name type="scientific">Chamaesiphon minutus (strain ATCC 27169 / PCC 6605)</name>
    <dbReference type="NCBI Taxonomy" id="1173020"/>
    <lineage>
        <taxon>Bacteria</taxon>
        <taxon>Bacillati</taxon>
        <taxon>Cyanobacteriota</taxon>
        <taxon>Cyanophyceae</taxon>
        <taxon>Gomontiellales</taxon>
        <taxon>Chamaesiphonaceae</taxon>
        <taxon>Chamaesiphon</taxon>
    </lineage>
</organism>
<dbReference type="EMBL" id="CP003600">
    <property type="protein sequence ID" value="AFY91951.1"/>
    <property type="molecule type" value="Genomic_DNA"/>
</dbReference>
<dbReference type="Proteomes" id="UP000010366">
    <property type="component" value="Chromosome"/>
</dbReference>